<dbReference type="GO" id="GO:0016491">
    <property type="term" value="F:oxidoreductase activity"/>
    <property type="evidence" value="ECO:0007669"/>
    <property type="project" value="UniProtKB-KW"/>
</dbReference>
<dbReference type="AlphaFoldDB" id="A0A1U7M3J8"/>
<gene>
    <name evidence="2" type="primary">sfrB</name>
    <name evidence="2" type="ORF">TICRE_20360</name>
</gene>
<dbReference type="NCBIfam" id="NF009410">
    <property type="entry name" value="PRK12771.1"/>
    <property type="match status" value="1"/>
</dbReference>
<dbReference type="Pfam" id="PF10589">
    <property type="entry name" value="NADH_4Fe-4S"/>
    <property type="match status" value="1"/>
</dbReference>
<dbReference type="SUPFAM" id="SSF140490">
    <property type="entry name" value="Nqo1C-terminal domain-like"/>
    <property type="match status" value="1"/>
</dbReference>
<proteinExistence type="predicted"/>
<reference evidence="2 3" key="1">
    <citation type="submission" date="2016-02" db="EMBL/GenBank/DDBJ databases">
        <title>Genome sequence of Tissierella creatinophila DSM 6911.</title>
        <authorList>
            <person name="Poehlein A."/>
            <person name="Daniel R."/>
        </authorList>
    </citation>
    <scope>NUCLEOTIDE SEQUENCE [LARGE SCALE GENOMIC DNA]</scope>
    <source>
        <strain evidence="2 3">DSM 6911</strain>
    </source>
</reference>
<dbReference type="EC" id="1.-.-.-" evidence="2"/>
<dbReference type="Gene3D" id="3.50.50.60">
    <property type="entry name" value="FAD/NAD(P)-binding domain"/>
    <property type="match status" value="3"/>
</dbReference>
<protein>
    <submittedName>
        <fullName evidence="2">NADPH-Fe(3+) oxidoreductase subunit beta</fullName>
        <ecNumber evidence="2">1.-.-.-</ecNumber>
    </submittedName>
</protein>
<dbReference type="EMBL" id="LTDM01000053">
    <property type="protein sequence ID" value="OLS01894.1"/>
    <property type="molecule type" value="Genomic_DNA"/>
</dbReference>
<sequence length="616" mass="67542">MKGEVLMSRLSIITRDRAQQTIEILYKDLERRIVASPPGLCPIDLTSSFLKMCHAQTCGKCVPCRVGLGQMITLLENVLDGKADLTTIDLIEKTARSIYYSADCAIGYEAANMVLKGIEGFREDFEEHVLRGRCKSELDQTVPCVSLCPAGVDVPGYVALVSEGRYSDAVRLIRKDNPMPVVCALICEHPCETRCRRNMIDDAINIKGLKRFAVDHAGEVPVPKSAPSTGKKVAIIGAGPSGLSAAYYLSLMGHEVEIFEQRRHLGGMLRYGIPNYRLPRETLQKEIDTMLSNGIKVHKEVSIGKDISLEELKSKFDAVYISIGAHTDKKINIGDGETKGIISAVEVLRKTGDHQPLNFEGKNIVVIGGGNVAMDVARSSVRFGAKTVSVVYRRRKIDMTALEDEVEGAIAEGCEILDLHTPVKIEKDENNNIKALWIQPQIIGKIPYDRPVPVDAAIEPRRIECDILITAVGQGVESKDFEKDGIPVTQGVIDALNWSGVKDVPGVYAGGDCVSGPATVIMAIAAGKVAAANIDEYLGFHHIIESDVDVPEPVLWDRIACGRVNLRERDALDRIEDFDLIELGMTEEEAKQESNRCLRCDHFGLGALKGGRTVRW</sequence>
<organism evidence="2 3">
    <name type="scientific">Tissierella creatinophila DSM 6911</name>
    <dbReference type="NCBI Taxonomy" id="1123403"/>
    <lineage>
        <taxon>Bacteria</taxon>
        <taxon>Bacillati</taxon>
        <taxon>Bacillota</taxon>
        <taxon>Tissierellia</taxon>
        <taxon>Tissierellales</taxon>
        <taxon>Tissierellaceae</taxon>
        <taxon>Tissierella</taxon>
    </lineage>
</organism>
<feature type="domain" description="NADH-ubiquinone oxidoreductase 51kDa subunit iron-sulphur binding" evidence="1">
    <location>
        <begin position="43"/>
        <end position="88"/>
    </location>
</feature>
<dbReference type="PRINTS" id="PR00419">
    <property type="entry name" value="ADXRDTASE"/>
</dbReference>
<dbReference type="InterPro" id="IPR036188">
    <property type="entry name" value="FAD/NAD-bd_sf"/>
</dbReference>
<dbReference type="SUPFAM" id="SSF46548">
    <property type="entry name" value="alpha-helical ferredoxin"/>
    <property type="match status" value="2"/>
</dbReference>
<dbReference type="Pfam" id="PF07992">
    <property type="entry name" value="Pyr_redox_2"/>
    <property type="match status" value="1"/>
</dbReference>
<dbReference type="Pfam" id="PF14691">
    <property type="entry name" value="Fer4_20"/>
    <property type="match status" value="1"/>
</dbReference>
<comment type="caution">
    <text evidence="2">The sequence shown here is derived from an EMBL/GenBank/DDBJ whole genome shotgun (WGS) entry which is preliminary data.</text>
</comment>
<dbReference type="Proteomes" id="UP000186112">
    <property type="component" value="Unassembled WGS sequence"/>
</dbReference>
<dbReference type="InterPro" id="IPR009051">
    <property type="entry name" value="Helical_ferredxn"/>
</dbReference>
<dbReference type="PANTHER" id="PTHR42783:SF3">
    <property type="entry name" value="GLUTAMATE SYNTHASE [NADPH] SMALL CHAIN-RELATED"/>
    <property type="match status" value="1"/>
</dbReference>
<name>A0A1U7M3J8_TISCR</name>
<dbReference type="PANTHER" id="PTHR42783">
    <property type="entry name" value="GLUTAMATE SYNTHASE [NADPH] SMALL CHAIN"/>
    <property type="match status" value="1"/>
</dbReference>
<dbReference type="SMART" id="SM00928">
    <property type="entry name" value="NADH_4Fe-4S"/>
    <property type="match status" value="1"/>
</dbReference>
<evidence type="ECO:0000313" key="2">
    <source>
        <dbReference type="EMBL" id="OLS01894.1"/>
    </source>
</evidence>
<dbReference type="InterPro" id="IPR019575">
    <property type="entry name" value="Nuop51_4Fe4S-bd"/>
</dbReference>
<evidence type="ECO:0000259" key="1">
    <source>
        <dbReference type="SMART" id="SM00928"/>
    </source>
</evidence>
<dbReference type="InterPro" id="IPR023753">
    <property type="entry name" value="FAD/NAD-binding_dom"/>
</dbReference>
<dbReference type="SUPFAM" id="SSF51971">
    <property type="entry name" value="Nucleotide-binding domain"/>
    <property type="match status" value="1"/>
</dbReference>
<accession>A0A1U7M3J8</accession>
<dbReference type="Gene3D" id="1.10.1060.10">
    <property type="entry name" value="Alpha-helical ferredoxin"/>
    <property type="match status" value="1"/>
</dbReference>
<keyword evidence="3" id="KW-1185">Reference proteome</keyword>
<dbReference type="InterPro" id="IPR037207">
    <property type="entry name" value="Nuop51_4Fe4S-bd_sf"/>
</dbReference>
<evidence type="ECO:0000313" key="3">
    <source>
        <dbReference type="Proteomes" id="UP000186112"/>
    </source>
</evidence>
<keyword evidence="2" id="KW-0560">Oxidoreductase</keyword>
<dbReference type="GO" id="GO:0051539">
    <property type="term" value="F:4 iron, 4 sulfur cluster binding"/>
    <property type="evidence" value="ECO:0007669"/>
    <property type="project" value="InterPro"/>
</dbReference>
<dbReference type="InterPro" id="IPR028261">
    <property type="entry name" value="DPD_II"/>
</dbReference>